<feature type="region of interest" description="Disordered" evidence="3">
    <location>
        <begin position="213"/>
        <end position="239"/>
    </location>
</feature>
<dbReference type="OrthoDB" id="10252227at2759"/>
<dbReference type="Proteomes" id="UP000030742">
    <property type="component" value="Unassembled WGS sequence"/>
</dbReference>
<dbReference type="InterPro" id="IPR044972">
    <property type="entry name" value="Mot1"/>
</dbReference>
<dbReference type="PANTHER" id="PTHR36498">
    <property type="entry name" value="TATA-BINDING PROTEIN-ASSOCIATED FACTOR 172"/>
    <property type="match status" value="1"/>
</dbReference>
<dbReference type="STRING" id="77166.U4TV80"/>
<organism evidence="5 6">
    <name type="scientific">Dendroctonus ponderosae</name>
    <name type="common">Mountain pine beetle</name>
    <dbReference type="NCBI Taxonomy" id="77166"/>
    <lineage>
        <taxon>Eukaryota</taxon>
        <taxon>Metazoa</taxon>
        <taxon>Ecdysozoa</taxon>
        <taxon>Arthropoda</taxon>
        <taxon>Hexapoda</taxon>
        <taxon>Insecta</taxon>
        <taxon>Pterygota</taxon>
        <taxon>Neoptera</taxon>
        <taxon>Endopterygota</taxon>
        <taxon>Coleoptera</taxon>
        <taxon>Polyphaga</taxon>
        <taxon>Cucujiformia</taxon>
        <taxon>Curculionidae</taxon>
        <taxon>Scolytinae</taxon>
        <taxon>Dendroctonus</taxon>
    </lineage>
</organism>
<dbReference type="InterPro" id="IPR022707">
    <property type="entry name" value="Mot1_central_dom"/>
</dbReference>
<dbReference type="AlphaFoldDB" id="U4TV80"/>
<dbReference type="GO" id="GO:0004386">
    <property type="term" value="F:helicase activity"/>
    <property type="evidence" value="ECO:0007669"/>
    <property type="project" value="UniProtKB-KW"/>
</dbReference>
<keyword evidence="1" id="KW-0378">Hydrolase</keyword>
<dbReference type="GO" id="GO:0016887">
    <property type="term" value="F:ATP hydrolysis activity"/>
    <property type="evidence" value="ECO:0007669"/>
    <property type="project" value="InterPro"/>
</dbReference>
<proteinExistence type="predicted"/>
<dbReference type="InterPro" id="IPR011989">
    <property type="entry name" value="ARM-like"/>
</dbReference>
<dbReference type="GO" id="GO:0003677">
    <property type="term" value="F:DNA binding"/>
    <property type="evidence" value="ECO:0007669"/>
    <property type="project" value="UniProtKB-KW"/>
</dbReference>
<evidence type="ECO:0000259" key="4">
    <source>
        <dbReference type="Pfam" id="PF12054"/>
    </source>
</evidence>
<protein>
    <recommendedName>
        <fullName evidence="4">Mot1 central domain-containing protein</fullName>
    </recommendedName>
</protein>
<evidence type="ECO:0000256" key="1">
    <source>
        <dbReference type="ARBA" id="ARBA00022806"/>
    </source>
</evidence>
<dbReference type="PANTHER" id="PTHR36498:SF1">
    <property type="entry name" value="TATA-BINDING PROTEIN-ASSOCIATED FACTOR 172"/>
    <property type="match status" value="1"/>
</dbReference>
<name>U4TV80_DENPD</name>
<feature type="domain" description="Mot1 central" evidence="4">
    <location>
        <begin position="569"/>
        <end position="949"/>
    </location>
</feature>
<keyword evidence="1" id="KW-0067">ATP-binding</keyword>
<keyword evidence="2" id="KW-0238">DNA-binding</keyword>
<feature type="region of interest" description="Disordered" evidence="3">
    <location>
        <begin position="949"/>
        <end position="976"/>
    </location>
</feature>
<sequence>MTSSRLDRLFVLLETGSSAVTRSAAAKQLGEVQRLHPHELSTLLCRTVTYLRSSNWETRIAASDAIRAIVSNVPQWNPRGTDVKSEEYDGASMTSCVGRLRFEEFDMSKVLANSSHLMASEGKEFDLEEDSAMGLEVKERLAKQRQLLNSRLGLDVAAKIGFDTCSLFTTEDLMTNVDKTDSTPICMKIPVKDVICNSAEGLSCREMNRAKRKARQAVNKQKSRDVGEDNSFNGDEVDRKKLKTESDENIIPCDFDLNDSVDWPLEWFCDQLSHDLFHSSWERRHGAATALREIISIHGRGAGKATYIPVKQMDFYHQVWLEDMSIRLLCVLALDRFGDFVSDAVVAPVRETCAQALCAVLKLMNPTNCEKVLDTLIQLLSHQDWEARHGGLLGLKYLLAVRADLIDSLLPKSFPYILQGLADTVDDVSAVAASSLIPVAPKLTQLDLGSVPQVINKLWDLLSEQDELAAACNSFMGLLAAILNLPQAQSLLPIQPLSNVMPRLWPFLSHSTSSVRKATLDTLKTLTEKPSDGSNILWDAQLLQDAMRHVFQRLLVEPIAEVRNLVEKVWENLVKNSGLVELLHAACPFITTWLFLTMQPTKVPFDPNFFIHAKSQKKPNGFDHSIGHPKYFIGGSETTPVLTREANAVQVRCMAARMLGLLSCYIVRSAPGIDYSQGLEKPIDCYEKVLLVHLNTKSALQRLVTGLVISEWATLNAEIECCPLELKKRLHQCQDEMLYFDEIAHSFTKLAQETRDFLATLRHYKIPIEIDNEQPLTLPLIEQLTGPSTDSILVNIKLKSKILNNLQERRRSIQSSVISTALEQRTLNISTKAALSGAIVMFQALPDKLNPVVKPLMESVKYEPEEVLQQIGAKRLAILLDYCRLRNPCPNEKILTNLCTFLRCDPEYTPQIFPDQEVSCSGSELWRHENYNGVLTLINQQKMAEKVAFKRSNSSGRGPGASKKENKPYITLHFDP</sequence>
<keyword evidence="1" id="KW-0347">Helicase</keyword>
<dbReference type="SUPFAM" id="SSF48371">
    <property type="entry name" value="ARM repeat"/>
    <property type="match status" value="1"/>
</dbReference>
<accession>U4TV80</accession>
<dbReference type="GO" id="GO:0017025">
    <property type="term" value="F:TBP-class protein binding"/>
    <property type="evidence" value="ECO:0007669"/>
    <property type="project" value="InterPro"/>
</dbReference>
<evidence type="ECO:0000256" key="3">
    <source>
        <dbReference type="SAM" id="MobiDB-lite"/>
    </source>
</evidence>
<reference evidence="5 6" key="1">
    <citation type="journal article" date="2013" name="Genome Biol.">
        <title>Draft genome of the mountain pine beetle, Dendroctonus ponderosae Hopkins, a major forest pest.</title>
        <authorList>
            <person name="Keeling C.I."/>
            <person name="Yuen M.M."/>
            <person name="Liao N.Y."/>
            <person name="Docking T.R."/>
            <person name="Chan S.K."/>
            <person name="Taylor G.A."/>
            <person name="Palmquist D.L."/>
            <person name="Jackman S.D."/>
            <person name="Nguyen A."/>
            <person name="Li M."/>
            <person name="Henderson H."/>
            <person name="Janes J.K."/>
            <person name="Zhao Y."/>
            <person name="Pandoh P."/>
            <person name="Moore R."/>
            <person name="Sperling F.A."/>
            <person name="Huber D.P."/>
            <person name="Birol I."/>
            <person name="Jones S.J."/>
            <person name="Bohlmann J."/>
        </authorList>
    </citation>
    <scope>NUCLEOTIDE SEQUENCE</scope>
</reference>
<dbReference type="EMBL" id="KB631617">
    <property type="protein sequence ID" value="ERL84707.1"/>
    <property type="molecule type" value="Genomic_DNA"/>
</dbReference>
<dbReference type="Pfam" id="PF12054">
    <property type="entry name" value="DUF3535"/>
    <property type="match status" value="1"/>
</dbReference>
<evidence type="ECO:0000313" key="5">
    <source>
        <dbReference type="EMBL" id="ERL84707.1"/>
    </source>
</evidence>
<dbReference type="Gene3D" id="1.25.10.10">
    <property type="entry name" value="Leucine-rich Repeat Variant"/>
    <property type="match status" value="1"/>
</dbReference>
<evidence type="ECO:0000256" key="2">
    <source>
        <dbReference type="ARBA" id="ARBA00023125"/>
    </source>
</evidence>
<dbReference type="InterPro" id="IPR016024">
    <property type="entry name" value="ARM-type_fold"/>
</dbReference>
<gene>
    <name evidence="5" type="ORF">D910_02132</name>
</gene>
<evidence type="ECO:0000313" key="6">
    <source>
        <dbReference type="Proteomes" id="UP000030742"/>
    </source>
</evidence>
<keyword evidence="1" id="KW-0547">Nucleotide-binding</keyword>